<sequence length="155" mass="17057">MKKEPDYTFTVHYIIALYENTPLRLTSSPLYQEVRLAAVAEFWEAKPKGRALVLRVSHLKLNSETSGLAAVVGSSGVDVAAVVASLLLGHHAAGCRGRIAGPRWREREAWENQRGEECLVAAAAARMRAFLKGPWKHNHMCPQGTPKSTQNQSPL</sequence>
<name>A0A4Z2H5Q3_9TELE</name>
<dbReference type="Proteomes" id="UP000314294">
    <property type="component" value="Unassembled WGS sequence"/>
</dbReference>
<evidence type="ECO:0000313" key="1">
    <source>
        <dbReference type="EMBL" id="TNN61208.1"/>
    </source>
</evidence>
<evidence type="ECO:0000313" key="2">
    <source>
        <dbReference type="Proteomes" id="UP000314294"/>
    </source>
</evidence>
<dbReference type="EMBL" id="SRLO01000320">
    <property type="protein sequence ID" value="TNN61208.1"/>
    <property type="molecule type" value="Genomic_DNA"/>
</dbReference>
<proteinExistence type="predicted"/>
<protein>
    <submittedName>
        <fullName evidence="1">Uncharacterized protein</fullName>
    </submittedName>
</protein>
<comment type="caution">
    <text evidence="1">The sequence shown here is derived from an EMBL/GenBank/DDBJ whole genome shotgun (WGS) entry which is preliminary data.</text>
</comment>
<organism evidence="1 2">
    <name type="scientific">Liparis tanakae</name>
    <name type="common">Tanaka's snailfish</name>
    <dbReference type="NCBI Taxonomy" id="230148"/>
    <lineage>
        <taxon>Eukaryota</taxon>
        <taxon>Metazoa</taxon>
        <taxon>Chordata</taxon>
        <taxon>Craniata</taxon>
        <taxon>Vertebrata</taxon>
        <taxon>Euteleostomi</taxon>
        <taxon>Actinopterygii</taxon>
        <taxon>Neopterygii</taxon>
        <taxon>Teleostei</taxon>
        <taxon>Neoteleostei</taxon>
        <taxon>Acanthomorphata</taxon>
        <taxon>Eupercaria</taxon>
        <taxon>Perciformes</taxon>
        <taxon>Cottioidei</taxon>
        <taxon>Cottales</taxon>
        <taxon>Liparidae</taxon>
        <taxon>Liparis</taxon>
    </lineage>
</organism>
<keyword evidence="2" id="KW-1185">Reference proteome</keyword>
<accession>A0A4Z2H5Q3</accession>
<gene>
    <name evidence="1" type="ORF">EYF80_028593</name>
</gene>
<dbReference type="AlphaFoldDB" id="A0A4Z2H5Q3"/>
<reference evidence="1 2" key="1">
    <citation type="submission" date="2019-03" db="EMBL/GenBank/DDBJ databases">
        <title>First draft genome of Liparis tanakae, snailfish: a comprehensive survey of snailfish specific genes.</title>
        <authorList>
            <person name="Kim W."/>
            <person name="Song I."/>
            <person name="Jeong J.-H."/>
            <person name="Kim D."/>
            <person name="Kim S."/>
            <person name="Ryu S."/>
            <person name="Song J.Y."/>
            <person name="Lee S.K."/>
        </authorList>
    </citation>
    <scope>NUCLEOTIDE SEQUENCE [LARGE SCALE GENOMIC DNA]</scope>
    <source>
        <tissue evidence="1">Muscle</tissue>
    </source>
</reference>